<feature type="compositionally biased region" description="Acidic residues" evidence="1">
    <location>
        <begin position="243"/>
        <end position="262"/>
    </location>
</feature>
<dbReference type="SUPFAM" id="SSF56112">
    <property type="entry name" value="Protein kinase-like (PK-like)"/>
    <property type="match status" value="1"/>
</dbReference>
<evidence type="ECO:0000259" key="2">
    <source>
        <dbReference type="Pfam" id="PF17667"/>
    </source>
</evidence>
<sequence length="771" mass="86705">MSNSSSRPEGHKRHGIRRIVPKAPMENQIASDLRYNTAEDTPSITCEILHRLEAELHDARFLSPDLVDDVFGSFLPPSVVSCIVEVFLEKGLLRAYKLSSTSTDPIPPALYAEAAAKAEYDACQVGCYEKLRGRKQKEGFRWEWNLGPKASLKSESGAAYALNTIGTQAFEVLYGLSPRVLGSRWPQWRFARPPQPTYPSPLPDPDEQVDQRPDGCVLPIIAWENLPEDLPEPCPDRQFTDEETKDPDEYGPIEEEEEEEGDDYHAVASHKPTLSHEKDESAGLAWNHYQASPSHGSVLDEAFANWSQTRTVLELKHPDLYSAIRQIHLYLRTLRRAQPFLVSALGIVLTRKRLCLVRADSAGCEECPFDLSSSRGVLDFIRVVLGCMVADNSDLGPDAKSSKKQKIQKTYWQRCIHTITQNNMTYEVTNIIANNSSIRGRGTLVLKVRASGSSESEYLAMKVTWVDSHSESKERDWLVRARKAEVEHVLLPGPNDSWVSGLSTGQLRGDPGGLTFSGVETREETFCLTPYKLALPHFRSVSDFVHGLICILKGMKSLFEKLGLLHADISFGNIMFDKPDGDSPTDAWLIDLDNACLATTEPETLARPSPRRSAPEQQPFVTGTCPFMAVEVMNGAPRRLRHDVESVFYLMFFFFMTFNGPGTEDSIPHGNPWPYRIRQWTNGSDLATMGSNKSGYFSIPTVVQRNLQEDLQPHWRPSETSNVISDLIYGAYRLLWNVEPGFAYPAMGNRTPEAFIKYLENWLTEDRNLPF</sequence>
<evidence type="ECO:0000313" key="4">
    <source>
        <dbReference type="Proteomes" id="UP001219525"/>
    </source>
</evidence>
<keyword evidence="4" id="KW-1185">Reference proteome</keyword>
<reference evidence="3" key="1">
    <citation type="submission" date="2023-03" db="EMBL/GenBank/DDBJ databases">
        <title>Massive genome expansion in bonnet fungi (Mycena s.s.) driven by repeated elements and novel gene families across ecological guilds.</title>
        <authorList>
            <consortium name="Lawrence Berkeley National Laboratory"/>
            <person name="Harder C.B."/>
            <person name="Miyauchi S."/>
            <person name="Viragh M."/>
            <person name="Kuo A."/>
            <person name="Thoen E."/>
            <person name="Andreopoulos B."/>
            <person name="Lu D."/>
            <person name="Skrede I."/>
            <person name="Drula E."/>
            <person name="Henrissat B."/>
            <person name="Morin E."/>
            <person name="Kohler A."/>
            <person name="Barry K."/>
            <person name="LaButti K."/>
            <person name="Morin E."/>
            <person name="Salamov A."/>
            <person name="Lipzen A."/>
            <person name="Mereny Z."/>
            <person name="Hegedus B."/>
            <person name="Baldrian P."/>
            <person name="Stursova M."/>
            <person name="Weitz H."/>
            <person name="Taylor A."/>
            <person name="Grigoriev I.V."/>
            <person name="Nagy L.G."/>
            <person name="Martin F."/>
            <person name="Kauserud H."/>
        </authorList>
    </citation>
    <scope>NUCLEOTIDE SEQUENCE</scope>
    <source>
        <strain evidence="3">9144</strain>
    </source>
</reference>
<feature type="domain" description="Fungal-type protein kinase" evidence="2">
    <location>
        <begin position="302"/>
        <end position="489"/>
    </location>
</feature>
<dbReference type="Pfam" id="PF17667">
    <property type="entry name" value="Pkinase_fungal"/>
    <property type="match status" value="2"/>
</dbReference>
<dbReference type="InterPro" id="IPR040976">
    <property type="entry name" value="Pkinase_fungal"/>
</dbReference>
<name>A0AAD6YST8_9AGAR</name>
<dbReference type="PANTHER" id="PTHR38248">
    <property type="entry name" value="FUNK1 6"/>
    <property type="match status" value="1"/>
</dbReference>
<accession>A0AAD6YST8</accession>
<proteinExistence type="predicted"/>
<feature type="region of interest" description="Disordered" evidence="1">
    <location>
        <begin position="228"/>
        <end position="264"/>
    </location>
</feature>
<dbReference type="Proteomes" id="UP001219525">
    <property type="component" value="Unassembled WGS sequence"/>
</dbReference>
<evidence type="ECO:0000256" key="1">
    <source>
        <dbReference type="SAM" id="MobiDB-lite"/>
    </source>
</evidence>
<organism evidence="3 4">
    <name type="scientific">Mycena pura</name>
    <dbReference type="NCBI Taxonomy" id="153505"/>
    <lineage>
        <taxon>Eukaryota</taxon>
        <taxon>Fungi</taxon>
        <taxon>Dikarya</taxon>
        <taxon>Basidiomycota</taxon>
        <taxon>Agaricomycotina</taxon>
        <taxon>Agaricomycetes</taxon>
        <taxon>Agaricomycetidae</taxon>
        <taxon>Agaricales</taxon>
        <taxon>Marasmiineae</taxon>
        <taxon>Mycenaceae</taxon>
        <taxon>Mycena</taxon>
    </lineage>
</organism>
<comment type="caution">
    <text evidence="3">The sequence shown here is derived from an EMBL/GenBank/DDBJ whole genome shotgun (WGS) entry which is preliminary data.</text>
</comment>
<gene>
    <name evidence="3" type="ORF">GGX14DRAFT_693344</name>
</gene>
<dbReference type="Gene3D" id="1.10.510.10">
    <property type="entry name" value="Transferase(Phosphotransferase) domain 1"/>
    <property type="match status" value="1"/>
</dbReference>
<dbReference type="EMBL" id="JARJCW010000003">
    <property type="protein sequence ID" value="KAJ7227484.1"/>
    <property type="molecule type" value="Genomic_DNA"/>
</dbReference>
<protein>
    <recommendedName>
        <fullName evidence="2">Fungal-type protein kinase domain-containing protein</fullName>
    </recommendedName>
</protein>
<feature type="domain" description="Fungal-type protein kinase" evidence="2">
    <location>
        <begin position="528"/>
        <end position="653"/>
    </location>
</feature>
<evidence type="ECO:0000313" key="3">
    <source>
        <dbReference type="EMBL" id="KAJ7227484.1"/>
    </source>
</evidence>
<dbReference type="AlphaFoldDB" id="A0AAD6YST8"/>
<dbReference type="InterPro" id="IPR011009">
    <property type="entry name" value="Kinase-like_dom_sf"/>
</dbReference>
<dbReference type="PANTHER" id="PTHR38248:SF2">
    <property type="entry name" value="FUNK1 11"/>
    <property type="match status" value="1"/>
</dbReference>